<keyword evidence="1" id="KW-1133">Transmembrane helix</keyword>
<dbReference type="EMBL" id="LBXN01000020">
    <property type="protein sequence ID" value="KKR33258.1"/>
    <property type="molecule type" value="Genomic_DNA"/>
</dbReference>
<evidence type="ECO:0000313" key="2">
    <source>
        <dbReference type="EMBL" id="KKR33258.1"/>
    </source>
</evidence>
<name>A0A0G0PZ97_9BACT</name>
<sequence length="127" mass="14704">MFLDQYRKPYNIAFVSAIPFIGGAEISTLLLLKYLDREKLNPICIIPDLGILSDRLKNLGVKYVVMTLEQIKLPFPYSYFKTVWNLSKFIKKNEIDLLVCTHQLCNQYSLPAAKLNRIPIVCHTRNL</sequence>
<feature type="transmembrane region" description="Helical" evidence="1">
    <location>
        <begin position="12"/>
        <end position="32"/>
    </location>
</feature>
<evidence type="ECO:0008006" key="4">
    <source>
        <dbReference type="Google" id="ProtNLM"/>
    </source>
</evidence>
<gene>
    <name evidence="2" type="ORF">UT63_C0020G0028</name>
</gene>
<dbReference type="SUPFAM" id="SSF53756">
    <property type="entry name" value="UDP-Glycosyltransferase/glycogen phosphorylase"/>
    <property type="match status" value="1"/>
</dbReference>
<evidence type="ECO:0000313" key="3">
    <source>
        <dbReference type="Proteomes" id="UP000034539"/>
    </source>
</evidence>
<reference evidence="2 3" key="1">
    <citation type="journal article" date="2015" name="Nature">
        <title>rRNA introns, odd ribosomes, and small enigmatic genomes across a large radiation of phyla.</title>
        <authorList>
            <person name="Brown C.T."/>
            <person name="Hug L.A."/>
            <person name="Thomas B.C."/>
            <person name="Sharon I."/>
            <person name="Castelle C.J."/>
            <person name="Singh A."/>
            <person name="Wilkins M.J."/>
            <person name="Williams K.H."/>
            <person name="Banfield J.F."/>
        </authorList>
    </citation>
    <scope>NUCLEOTIDE SEQUENCE [LARGE SCALE GENOMIC DNA]</scope>
</reference>
<dbReference type="AlphaFoldDB" id="A0A0G0PZ97"/>
<organism evidence="2 3">
    <name type="scientific">Candidatus Gottesmanbacteria bacterium GW2011_GWC2_39_8</name>
    <dbReference type="NCBI Taxonomy" id="1618450"/>
    <lineage>
        <taxon>Bacteria</taxon>
        <taxon>Candidatus Gottesmaniibacteriota</taxon>
    </lineage>
</organism>
<evidence type="ECO:0000256" key="1">
    <source>
        <dbReference type="SAM" id="Phobius"/>
    </source>
</evidence>
<feature type="non-terminal residue" evidence="2">
    <location>
        <position position="127"/>
    </location>
</feature>
<keyword evidence="1" id="KW-0472">Membrane</keyword>
<comment type="caution">
    <text evidence="2">The sequence shown here is derived from an EMBL/GenBank/DDBJ whole genome shotgun (WGS) entry which is preliminary data.</text>
</comment>
<protein>
    <recommendedName>
        <fullName evidence="4">Glycosyltransferase subfamily 4-like N-terminal domain-containing protein</fullName>
    </recommendedName>
</protein>
<dbReference type="Gene3D" id="3.40.50.2000">
    <property type="entry name" value="Glycogen Phosphorylase B"/>
    <property type="match status" value="1"/>
</dbReference>
<keyword evidence="1" id="KW-0812">Transmembrane</keyword>
<dbReference type="Proteomes" id="UP000034539">
    <property type="component" value="Unassembled WGS sequence"/>
</dbReference>
<proteinExistence type="predicted"/>
<accession>A0A0G0PZ97</accession>